<dbReference type="PANTHER" id="PTHR45615:SF80">
    <property type="entry name" value="GRIP DOMAIN-CONTAINING PROTEIN"/>
    <property type="match status" value="1"/>
</dbReference>
<feature type="compositionally biased region" description="Polar residues" evidence="2">
    <location>
        <begin position="480"/>
        <end position="491"/>
    </location>
</feature>
<feature type="compositionally biased region" description="Polar residues" evidence="2">
    <location>
        <begin position="509"/>
        <end position="520"/>
    </location>
</feature>
<evidence type="ECO:0000256" key="1">
    <source>
        <dbReference type="SAM" id="Coils"/>
    </source>
</evidence>
<feature type="compositionally biased region" description="Pro residues" evidence="2">
    <location>
        <begin position="11"/>
        <end position="27"/>
    </location>
</feature>
<feature type="coiled-coil region" evidence="1">
    <location>
        <begin position="203"/>
        <end position="265"/>
    </location>
</feature>
<name>A0A8H3GTB9_9AGAM</name>
<reference evidence="3" key="1">
    <citation type="submission" date="2021-01" db="EMBL/GenBank/DDBJ databases">
        <authorList>
            <person name="Kaushik A."/>
        </authorList>
    </citation>
    <scope>NUCLEOTIDE SEQUENCE</scope>
    <source>
        <strain evidence="3">AG4-RS23</strain>
    </source>
</reference>
<dbReference type="Proteomes" id="UP000663861">
    <property type="component" value="Unassembled WGS sequence"/>
</dbReference>
<evidence type="ECO:0000313" key="3">
    <source>
        <dbReference type="EMBL" id="CAE6465130.1"/>
    </source>
</evidence>
<comment type="caution">
    <text evidence="3">The sequence shown here is derived from an EMBL/GenBank/DDBJ whole genome shotgun (WGS) entry which is preliminary data.</text>
</comment>
<feature type="compositionally biased region" description="Polar residues" evidence="2">
    <location>
        <begin position="427"/>
        <end position="449"/>
    </location>
</feature>
<feature type="region of interest" description="Disordered" evidence="2">
    <location>
        <begin position="827"/>
        <end position="859"/>
    </location>
</feature>
<proteinExistence type="predicted"/>
<feature type="compositionally biased region" description="Basic and acidic residues" evidence="2">
    <location>
        <begin position="845"/>
        <end position="859"/>
    </location>
</feature>
<dbReference type="OrthoDB" id="5599552at2759"/>
<keyword evidence="1" id="KW-0175">Coiled coil</keyword>
<feature type="coiled-coil region" evidence="1">
    <location>
        <begin position="147"/>
        <end position="174"/>
    </location>
</feature>
<accession>A0A8H3GTB9</accession>
<feature type="coiled-coil region" evidence="1">
    <location>
        <begin position="304"/>
        <end position="345"/>
    </location>
</feature>
<feature type="compositionally biased region" description="Polar residues" evidence="2">
    <location>
        <begin position="360"/>
        <end position="377"/>
    </location>
</feature>
<evidence type="ECO:0000256" key="2">
    <source>
        <dbReference type="SAM" id="MobiDB-lite"/>
    </source>
</evidence>
<sequence length="1106" mass="117754">MATIRISSASPSPPMSPASPRTPPPVSPLTSSILRANGTIADLSRTLSDLSSAEYHPSEDAGRVDVVCCCRNRDCEVSRAWADAERKLIVSAEVGQALLERHEAFERRQEALVKQNDSQTEHIATLNGQVSALQEQLATHTRVQKQLTQAQLNLEAADAANRTLTKELQDARTSVSRLSAAHARGVGDARTSVSRLSAAHARGVGVEGKLRTAEQEREDLKREVTEANNRAKVWEARANEAGARCRKLQAEMVQLKEETDSIKLSRSEISSDILEDARVRLQMLQNSLGQASIASDDPEVMRMLEALVADNEALKRDAAELQNMLTESREDVRMLQEEIAEMRARGEGGQEPLAEDATDMSFTRSTPPPYNSLSQGLGTHGRNPSWASANARSGWAASFATNTKSPRATGAQLDPRSGARSPPGGSAHSSRAASFSGNATRLTSPSTSRFSRRVSSPRAIPPLVIPPMKRRVAADEETASENPLSAGSSALYSPRGLAPPVNQYRRASAANSVVSERNTPLPSPNEDGERTPAGLPRVDTEGNDDAQSVAGASDMTGSVLAANEPESPEKPKQRRPLMLLSRSRGIQTDDPAFISLPPAHSSSHTPAAIPSPRAGSISLSTSDAPSSPIMGPALPLNAEHIAALLKRLQQSDVRGLTARLKRQNLIGADLAHLSRSTLKNISTDVRNEMGGGKGLLGRTIREMLGEIVTLRGVVNDVVLDPNAIVRVREEAFTGIGIPGSESVANLGSVVERGRQTLMRSQSAAMGWIAAPITKLFGSSGESEVGLAGGRKRLAPRVAPAIATSTTTVNVEFAHSGTRRAVSTMAIAPDTTVTPPNGEATAAPRESSRPPGDSDQRKEQLRGIFVGSQTVRERERTESWVVLPRSNSRRMVRPAKSTANMKGGDVTVRGVRPRLLSRNVDAVIDVPPMPMGAGQAQLLDRALRPRGLSDSSIRSTFIDHGQITAETNDAIEVANSSGGRLDSNANASLPTTVPELSFNASSVAYASTSTSGSTGTSPSRAIPSRRYGAPSGMYNHGAASSRSVSESVPASFAPEHRMPRRSVWAGVVTDEEDSFQVGSFKEGVTFGASLVRRKDRASGRGASEDLA</sequence>
<organism evidence="3 4">
    <name type="scientific">Rhizoctonia solani</name>
    <dbReference type="NCBI Taxonomy" id="456999"/>
    <lineage>
        <taxon>Eukaryota</taxon>
        <taxon>Fungi</taxon>
        <taxon>Dikarya</taxon>
        <taxon>Basidiomycota</taxon>
        <taxon>Agaricomycotina</taxon>
        <taxon>Agaricomycetes</taxon>
        <taxon>Cantharellales</taxon>
        <taxon>Ceratobasidiaceae</taxon>
        <taxon>Rhizoctonia</taxon>
    </lineage>
</organism>
<dbReference type="EMBL" id="CAJMWY010001340">
    <property type="protein sequence ID" value="CAE6465130.1"/>
    <property type="molecule type" value="Genomic_DNA"/>
</dbReference>
<dbReference type="PANTHER" id="PTHR45615">
    <property type="entry name" value="MYOSIN HEAVY CHAIN, NON-MUSCLE"/>
    <property type="match status" value="1"/>
</dbReference>
<evidence type="ECO:0000313" key="4">
    <source>
        <dbReference type="Proteomes" id="UP000663861"/>
    </source>
</evidence>
<feature type="region of interest" description="Disordered" evidence="2">
    <location>
        <begin position="1"/>
        <end position="29"/>
    </location>
</feature>
<feature type="region of interest" description="Disordered" evidence="2">
    <location>
        <begin position="359"/>
        <end position="556"/>
    </location>
</feature>
<protein>
    <submittedName>
        <fullName evidence="3">Uncharacterized protein</fullName>
    </submittedName>
</protein>
<dbReference type="AlphaFoldDB" id="A0A8H3GTB9"/>
<gene>
    <name evidence="3" type="ORF">RDB_LOCUS73430</name>
</gene>